<dbReference type="InterPro" id="IPR009100">
    <property type="entry name" value="AcylCoA_DH/oxidase_NM_dom_sf"/>
</dbReference>
<evidence type="ECO:0000259" key="2">
    <source>
        <dbReference type="Pfam" id="PF08028"/>
    </source>
</evidence>
<dbReference type="RefSeq" id="WP_246388643.1">
    <property type="nucleotide sequence ID" value="NZ_JACIDY010000005.1"/>
</dbReference>
<gene>
    <name evidence="3" type="ORF">GGR39_002257</name>
</gene>
<dbReference type="InterPro" id="IPR050741">
    <property type="entry name" value="Acyl-CoA_dehydrogenase"/>
</dbReference>
<dbReference type="Gene3D" id="1.20.140.10">
    <property type="entry name" value="Butyryl-CoA Dehydrogenase, subunit A, domain 3"/>
    <property type="match status" value="1"/>
</dbReference>
<feature type="domain" description="Acyl-CoA dehydrogenase C-terminal" evidence="2">
    <location>
        <begin position="155"/>
        <end position="281"/>
    </location>
</feature>
<keyword evidence="4" id="KW-1185">Reference proteome</keyword>
<dbReference type="SUPFAM" id="SSF47203">
    <property type="entry name" value="Acyl-CoA dehydrogenase C-terminal domain-like"/>
    <property type="match status" value="1"/>
</dbReference>
<dbReference type="AlphaFoldDB" id="A0A7W6C513"/>
<keyword evidence="1" id="KW-0560">Oxidoreductase</keyword>
<dbReference type="GO" id="GO:0033539">
    <property type="term" value="P:fatty acid beta-oxidation using acyl-CoA dehydrogenase"/>
    <property type="evidence" value="ECO:0007669"/>
    <property type="project" value="TreeGrafter"/>
</dbReference>
<dbReference type="InterPro" id="IPR046373">
    <property type="entry name" value="Acyl-CoA_Oxase/DH_mid-dom_sf"/>
</dbReference>
<comment type="caution">
    <text evidence="3">The sequence shown here is derived from an EMBL/GenBank/DDBJ whole genome shotgun (WGS) entry which is preliminary data.</text>
</comment>
<accession>A0A7W6C513</accession>
<name>A0A7W6C513_9SPHN</name>
<reference evidence="3 4" key="1">
    <citation type="submission" date="2020-08" db="EMBL/GenBank/DDBJ databases">
        <title>Genomic Encyclopedia of Type Strains, Phase IV (KMG-IV): sequencing the most valuable type-strain genomes for metagenomic binning, comparative biology and taxonomic classification.</title>
        <authorList>
            <person name="Goeker M."/>
        </authorList>
    </citation>
    <scope>NUCLEOTIDE SEQUENCE [LARGE SCALE GENOMIC DNA]</scope>
    <source>
        <strain evidence="3 4">DSM 27568</strain>
    </source>
</reference>
<dbReference type="GO" id="GO:0003995">
    <property type="term" value="F:acyl-CoA dehydrogenase activity"/>
    <property type="evidence" value="ECO:0007669"/>
    <property type="project" value="TreeGrafter"/>
</dbReference>
<dbReference type="Pfam" id="PF08028">
    <property type="entry name" value="Acyl-CoA_dh_2"/>
    <property type="match status" value="1"/>
</dbReference>
<dbReference type="SUPFAM" id="SSF56645">
    <property type="entry name" value="Acyl-CoA dehydrogenase NM domain-like"/>
    <property type="match status" value="1"/>
</dbReference>
<organism evidence="3 4">
    <name type="scientific">Novosphingobium fluoreni</name>
    <dbReference type="NCBI Taxonomy" id="1391222"/>
    <lineage>
        <taxon>Bacteria</taxon>
        <taxon>Pseudomonadati</taxon>
        <taxon>Pseudomonadota</taxon>
        <taxon>Alphaproteobacteria</taxon>
        <taxon>Sphingomonadales</taxon>
        <taxon>Sphingomonadaceae</taxon>
        <taxon>Novosphingobium</taxon>
    </lineage>
</organism>
<dbReference type="EMBL" id="JACIDY010000005">
    <property type="protein sequence ID" value="MBB3940600.1"/>
    <property type="molecule type" value="Genomic_DNA"/>
</dbReference>
<dbReference type="InterPro" id="IPR036250">
    <property type="entry name" value="AcylCo_DH-like_C"/>
</dbReference>
<dbReference type="PANTHER" id="PTHR48083:SF5">
    <property type="entry name" value="NRGC PROTEIN"/>
    <property type="match status" value="1"/>
</dbReference>
<dbReference type="Gene3D" id="2.40.110.10">
    <property type="entry name" value="Butyryl-CoA Dehydrogenase, subunit A, domain 2"/>
    <property type="match status" value="1"/>
</dbReference>
<dbReference type="GO" id="GO:0005737">
    <property type="term" value="C:cytoplasm"/>
    <property type="evidence" value="ECO:0007669"/>
    <property type="project" value="TreeGrafter"/>
</dbReference>
<sequence>MAANVATASAAGFLPDEGFQALFGNGRPVVAGAGAPTGKAVVEGDGYRLSGRWSYGSGCLNSDFIHAGAIVYEDGAPRVLPGTNTPEARIFIFPTKDAEMLGNWDVLGLRATGSVDYAVTDLFVPGEFTHLPSEIVGKRGGEGFRIGVVGLSALGHTGFALGHGRHVLDELAKLAQSSGGRDLAGSDAFKQEFAAAEGKLRAARAFCYEVWNDVLETISQGEAVALRQFTLIRLALSHATTVMMENSIFAHRVSGGAGLRAGWLQRAFRDSLSATQHLVVSDKALRDCGHDLLGFATDMKWTPRGLVNVS</sequence>
<dbReference type="InterPro" id="IPR013107">
    <property type="entry name" value="Acyl-CoA_DH_C"/>
</dbReference>
<evidence type="ECO:0000256" key="1">
    <source>
        <dbReference type="ARBA" id="ARBA00023002"/>
    </source>
</evidence>
<dbReference type="PANTHER" id="PTHR48083">
    <property type="entry name" value="MEDIUM-CHAIN SPECIFIC ACYL-COA DEHYDROGENASE, MITOCHONDRIAL-RELATED"/>
    <property type="match status" value="1"/>
</dbReference>
<dbReference type="Proteomes" id="UP000561459">
    <property type="component" value="Unassembled WGS sequence"/>
</dbReference>
<proteinExistence type="predicted"/>
<protein>
    <submittedName>
        <fullName evidence="3">Alkylation response protein AidB-like acyl-CoA dehydrogenase</fullName>
    </submittedName>
</protein>
<evidence type="ECO:0000313" key="3">
    <source>
        <dbReference type="EMBL" id="MBB3940600.1"/>
    </source>
</evidence>
<evidence type="ECO:0000313" key="4">
    <source>
        <dbReference type="Proteomes" id="UP000561459"/>
    </source>
</evidence>